<evidence type="ECO:0000313" key="2">
    <source>
        <dbReference type="Proteomes" id="UP000663193"/>
    </source>
</evidence>
<sequence length="100" mass="11538">MKKVEFSASPDGSQVDEAFEFFLRRAGAQTLQNLRSVVIKLELPDWTAGRRKLVCSLVTLTQLVPHVRYKILSSDWGLFWYADDLFETLEEFVSQGRKNL</sequence>
<accession>A0A7U2ENX0</accession>
<dbReference type="EMBL" id="CP069023">
    <property type="protein sequence ID" value="QRC90310.1"/>
    <property type="molecule type" value="Genomic_DNA"/>
</dbReference>
<dbReference type="RefSeq" id="XP_001799998.1">
    <property type="nucleotide sequence ID" value="XM_001799946.1"/>
</dbReference>
<proteinExistence type="predicted"/>
<protein>
    <submittedName>
        <fullName evidence="1">Uncharacterized protein</fullName>
    </submittedName>
</protein>
<reference evidence="2" key="1">
    <citation type="journal article" date="2021" name="BMC Genomics">
        <title>Chromosome-level genome assembly and manually-curated proteome of model necrotroph Parastagonospora nodorum Sn15 reveals a genome-wide trove of candidate effector homologs, and redundancy of virulence-related functions within an accessory chromosome.</title>
        <authorList>
            <person name="Bertazzoni S."/>
            <person name="Jones D.A.B."/>
            <person name="Phan H.T."/>
            <person name="Tan K.-C."/>
            <person name="Hane J.K."/>
        </authorList>
    </citation>
    <scope>NUCLEOTIDE SEQUENCE [LARGE SCALE GENOMIC DNA]</scope>
    <source>
        <strain evidence="2">SN15 / ATCC MYA-4574 / FGSC 10173)</strain>
    </source>
</reference>
<dbReference type="VEuPathDB" id="FungiDB:JI435_425230"/>
<dbReference type="Proteomes" id="UP000663193">
    <property type="component" value="Chromosome 1"/>
</dbReference>
<organism evidence="1 2">
    <name type="scientific">Phaeosphaeria nodorum (strain SN15 / ATCC MYA-4574 / FGSC 10173)</name>
    <name type="common">Glume blotch fungus</name>
    <name type="synonym">Parastagonospora nodorum</name>
    <dbReference type="NCBI Taxonomy" id="321614"/>
    <lineage>
        <taxon>Eukaryota</taxon>
        <taxon>Fungi</taxon>
        <taxon>Dikarya</taxon>
        <taxon>Ascomycota</taxon>
        <taxon>Pezizomycotina</taxon>
        <taxon>Dothideomycetes</taxon>
        <taxon>Pleosporomycetidae</taxon>
        <taxon>Pleosporales</taxon>
        <taxon>Pleosporineae</taxon>
        <taxon>Phaeosphaeriaceae</taxon>
        <taxon>Parastagonospora</taxon>
    </lineage>
</organism>
<dbReference type="KEGG" id="pno:SNOG_09712"/>
<dbReference type="AlphaFoldDB" id="A0A7U2ENX0"/>
<name>A0A7U2ENX0_PHANO</name>
<evidence type="ECO:0000313" key="1">
    <source>
        <dbReference type="EMBL" id="QRC90310.1"/>
    </source>
</evidence>
<gene>
    <name evidence="1" type="ORF">JI435_425230</name>
</gene>
<keyword evidence="2" id="KW-1185">Reference proteome</keyword>